<evidence type="ECO:0000313" key="3">
    <source>
        <dbReference type="Proteomes" id="UP000694460"/>
    </source>
</evidence>
<protein>
    <submittedName>
        <fullName evidence="2">Uncharacterized protein</fullName>
    </submittedName>
</protein>
<keyword evidence="3" id="KW-1185">Reference proteome</keyword>
<reference evidence="2 3" key="1">
    <citation type="submission" date="2021-03" db="EMBL/GenBank/DDBJ databases">
        <title>Sequencing the genomes of 1000 actinobacteria strains.</title>
        <authorList>
            <person name="Klenk H.-P."/>
        </authorList>
    </citation>
    <scope>NUCLEOTIDE SEQUENCE [LARGE SCALE GENOMIC DNA]</scope>
    <source>
        <strain evidence="2 3">DSM 46713</strain>
    </source>
</reference>
<dbReference type="EMBL" id="JAGIOP010000003">
    <property type="protein sequence ID" value="MBP2456247.1"/>
    <property type="molecule type" value="Genomic_DNA"/>
</dbReference>
<keyword evidence="1" id="KW-0812">Transmembrane</keyword>
<comment type="caution">
    <text evidence="2">The sequence shown here is derived from an EMBL/GenBank/DDBJ whole genome shotgun (WGS) entry which is preliminary data.</text>
</comment>
<organism evidence="2 3">
    <name type="scientific">Mycolicibacterium lutetiense</name>
    <dbReference type="NCBI Taxonomy" id="1641992"/>
    <lineage>
        <taxon>Bacteria</taxon>
        <taxon>Bacillati</taxon>
        <taxon>Actinomycetota</taxon>
        <taxon>Actinomycetes</taxon>
        <taxon>Mycobacteriales</taxon>
        <taxon>Mycobacteriaceae</taxon>
        <taxon>Mycolicibacterium</taxon>
    </lineage>
</organism>
<evidence type="ECO:0000313" key="2">
    <source>
        <dbReference type="EMBL" id="MBP2456247.1"/>
    </source>
</evidence>
<keyword evidence="1" id="KW-0472">Membrane</keyword>
<dbReference type="Proteomes" id="UP000694460">
    <property type="component" value="Unassembled WGS sequence"/>
</dbReference>
<name>A0ABS5A399_9MYCO</name>
<sequence length="115" mass="13206">MNSFWEVRWGDVFAYGVLLPLVPVGMFLVWKLGRAVVQSQQRWSTHRRATRLLRSQRPANDDRWGWLDWEWAFGQTDSAYATPYRAAARSLSSGVNEGPRLSPSDARACLIMLVH</sequence>
<feature type="transmembrane region" description="Helical" evidence="1">
    <location>
        <begin position="12"/>
        <end position="32"/>
    </location>
</feature>
<gene>
    <name evidence="2" type="ORF">JOF57_006223</name>
</gene>
<keyword evidence="1" id="KW-1133">Transmembrane helix</keyword>
<proteinExistence type="predicted"/>
<evidence type="ECO:0000256" key="1">
    <source>
        <dbReference type="SAM" id="Phobius"/>
    </source>
</evidence>
<accession>A0ABS5A399</accession>